<keyword evidence="2" id="KW-1185">Reference proteome</keyword>
<organism evidence="1 2">
    <name type="scientific">Rhododendron molle</name>
    <name type="common">Chinese azalea</name>
    <name type="synonym">Azalea mollis</name>
    <dbReference type="NCBI Taxonomy" id="49168"/>
    <lineage>
        <taxon>Eukaryota</taxon>
        <taxon>Viridiplantae</taxon>
        <taxon>Streptophyta</taxon>
        <taxon>Embryophyta</taxon>
        <taxon>Tracheophyta</taxon>
        <taxon>Spermatophyta</taxon>
        <taxon>Magnoliopsida</taxon>
        <taxon>eudicotyledons</taxon>
        <taxon>Gunneridae</taxon>
        <taxon>Pentapetalae</taxon>
        <taxon>asterids</taxon>
        <taxon>Ericales</taxon>
        <taxon>Ericaceae</taxon>
        <taxon>Ericoideae</taxon>
        <taxon>Rhodoreae</taxon>
        <taxon>Rhododendron</taxon>
    </lineage>
</organism>
<comment type="caution">
    <text evidence="1">The sequence shown here is derived from an EMBL/GenBank/DDBJ whole genome shotgun (WGS) entry which is preliminary data.</text>
</comment>
<name>A0ACC0NZ18_RHOML</name>
<accession>A0ACC0NZ18</accession>
<reference evidence="1" key="1">
    <citation type="submission" date="2022-02" db="EMBL/GenBank/DDBJ databases">
        <title>Plant Genome Project.</title>
        <authorList>
            <person name="Zhang R.-G."/>
        </authorList>
    </citation>
    <scope>NUCLEOTIDE SEQUENCE</scope>
    <source>
        <strain evidence="1">AT1</strain>
    </source>
</reference>
<gene>
    <name evidence="1" type="ORF">RHMOL_Rhmol04G0041500</name>
</gene>
<sequence length="226" mass="26040">MPIYSGKRVKPDEFVPQTLTKYEKERQKNIAGDSFFSYSVWPFVGVDADAFYAIASAFWLLFVIVLENLLSLMINDGHVRQWNVDRLMMDVGFVKDALILRKTVKPDELVPQTLTKYEERQKSIAGTKLMNVVFFGIKEGSVKDAHIQRKTVKPDELVPQTLTKYDKERQKNTTGTTLMNVVFLRLKSYAYKINDGRVRQGHVDILMMDMLGKDAIALCFWTRVFA</sequence>
<dbReference type="Proteomes" id="UP001062846">
    <property type="component" value="Chromosome 4"/>
</dbReference>
<evidence type="ECO:0000313" key="2">
    <source>
        <dbReference type="Proteomes" id="UP001062846"/>
    </source>
</evidence>
<protein>
    <submittedName>
        <fullName evidence="1">Uncharacterized protein</fullName>
    </submittedName>
</protein>
<proteinExistence type="predicted"/>
<dbReference type="EMBL" id="CM046391">
    <property type="protein sequence ID" value="KAI8557833.1"/>
    <property type="molecule type" value="Genomic_DNA"/>
</dbReference>
<evidence type="ECO:0000313" key="1">
    <source>
        <dbReference type="EMBL" id="KAI8557833.1"/>
    </source>
</evidence>